<dbReference type="GO" id="GO:0004519">
    <property type="term" value="F:endonuclease activity"/>
    <property type="evidence" value="ECO:0007669"/>
    <property type="project" value="UniProtKB-KW"/>
</dbReference>
<evidence type="ECO:0000256" key="1">
    <source>
        <dbReference type="ARBA" id="ARBA00006620"/>
    </source>
</evidence>
<proteinExistence type="inferred from homology"/>
<protein>
    <submittedName>
        <fullName evidence="8">Type II toxin-antitoxin system HicA family toxin</fullName>
    </submittedName>
</protein>
<dbReference type="GO" id="GO:0016787">
    <property type="term" value="F:hydrolase activity"/>
    <property type="evidence" value="ECO:0007669"/>
    <property type="project" value="UniProtKB-KW"/>
</dbReference>
<evidence type="ECO:0000256" key="3">
    <source>
        <dbReference type="ARBA" id="ARBA00022722"/>
    </source>
</evidence>
<dbReference type="Proteomes" id="UP000662736">
    <property type="component" value="Chromosome"/>
</dbReference>
<keyword evidence="7" id="KW-0346">Stress response</keyword>
<keyword evidence="6" id="KW-0694">RNA-binding</keyword>
<evidence type="ECO:0000313" key="9">
    <source>
        <dbReference type="Proteomes" id="UP000662736"/>
    </source>
</evidence>
<organism evidence="8 9">
    <name type="scientific">Glaesserella parasuis</name>
    <name type="common">Haemophilus parasuis</name>
    <dbReference type="NCBI Taxonomy" id="738"/>
    <lineage>
        <taxon>Bacteria</taxon>
        <taxon>Pseudomonadati</taxon>
        <taxon>Pseudomonadota</taxon>
        <taxon>Gammaproteobacteria</taxon>
        <taxon>Pasteurellales</taxon>
        <taxon>Pasteurellaceae</taxon>
        <taxon>Glaesserella</taxon>
    </lineage>
</organism>
<evidence type="ECO:0000313" key="8">
    <source>
        <dbReference type="EMBL" id="QSX18169.1"/>
    </source>
</evidence>
<dbReference type="InterPro" id="IPR012933">
    <property type="entry name" value="HicA_mRNA_interferase"/>
</dbReference>
<keyword evidence="3" id="KW-0540">Nuclease</keyword>
<keyword evidence="5" id="KW-0378">Hydrolase</keyword>
<dbReference type="AlphaFoldDB" id="A0AAX1M7V2"/>
<comment type="similarity">
    <text evidence="1">Belongs to the HicA mRNA interferase family.</text>
</comment>
<dbReference type="InterPro" id="IPR038570">
    <property type="entry name" value="HicA_sf"/>
</dbReference>
<evidence type="ECO:0000256" key="2">
    <source>
        <dbReference type="ARBA" id="ARBA00022649"/>
    </source>
</evidence>
<dbReference type="SUPFAM" id="SSF54786">
    <property type="entry name" value="YcfA/nrd intein domain"/>
    <property type="match status" value="1"/>
</dbReference>
<keyword evidence="2" id="KW-1277">Toxin-antitoxin system</keyword>
<accession>A0AAX1M7V2</accession>
<evidence type="ECO:0000256" key="6">
    <source>
        <dbReference type="ARBA" id="ARBA00022884"/>
    </source>
</evidence>
<name>A0AAX1M7V2_GLAPU</name>
<dbReference type="EMBL" id="CP071491">
    <property type="protein sequence ID" value="QSX18169.1"/>
    <property type="molecule type" value="Genomic_DNA"/>
</dbReference>
<dbReference type="Pfam" id="PF07927">
    <property type="entry name" value="HicA_toxin"/>
    <property type="match status" value="1"/>
</dbReference>
<evidence type="ECO:0000256" key="5">
    <source>
        <dbReference type="ARBA" id="ARBA00022801"/>
    </source>
</evidence>
<sequence>MIKLLKKNGWELDSIVGSHHHFEKKNQKGAGKVTVPHPRKDLGFLEKKIRKQAGL</sequence>
<dbReference type="Gene3D" id="3.30.920.30">
    <property type="entry name" value="Hypothetical protein"/>
    <property type="match status" value="1"/>
</dbReference>
<gene>
    <name evidence="8" type="ORF">J1G54_08460</name>
</gene>
<reference evidence="8" key="1">
    <citation type="submission" date="2021-03" db="EMBL/GenBank/DDBJ databases">
        <title>Characterization of a novel Integrative Conjugative Element in Glaesserella parasuis.</title>
        <authorList>
            <person name="Hu G."/>
            <person name="Sun H."/>
        </authorList>
    </citation>
    <scope>NUCLEOTIDE SEQUENCE</scope>
    <source>
        <strain evidence="8">GHP1807</strain>
    </source>
</reference>
<keyword evidence="4" id="KW-0255">Endonuclease</keyword>
<evidence type="ECO:0000256" key="7">
    <source>
        <dbReference type="ARBA" id="ARBA00023016"/>
    </source>
</evidence>
<evidence type="ECO:0000256" key="4">
    <source>
        <dbReference type="ARBA" id="ARBA00022759"/>
    </source>
</evidence>
<dbReference type="GO" id="GO:0003729">
    <property type="term" value="F:mRNA binding"/>
    <property type="evidence" value="ECO:0007669"/>
    <property type="project" value="InterPro"/>
</dbReference>